<dbReference type="SUPFAM" id="SSF52172">
    <property type="entry name" value="CheY-like"/>
    <property type="match status" value="1"/>
</dbReference>
<dbReference type="InterPro" id="IPR052893">
    <property type="entry name" value="TCS_response_regulator"/>
</dbReference>
<comment type="caution">
    <text evidence="3">The sequence shown here is derived from an EMBL/GenBank/DDBJ whole genome shotgun (WGS) entry which is preliminary data.</text>
</comment>
<gene>
    <name evidence="3" type="ORF">LX66_1339</name>
</gene>
<evidence type="ECO:0000313" key="3">
    <source>
        <dbReference type="EMBL" id="TWI91958.1"/>
    </source>
</evidence>
<evidence type="ECO:0000256" key="1">
    <source>
        <dbReference type="PROSITE-ProRule" id="PRU00169"/>
    </source>
</evidence>
<organism evidence="3 4">
    <name type="scientific">Chitinophaga japonensis</name>
    <name type="common">Flexibacter japonensis</name>
    <dbReference type="NCBI Taxonomy" id="104662"/>
    <lineage>
        <taxon>Bacteria</taxon>
        <taxon>Pseudomonadati</taxon>
        <taxon>Bacteroidota</taxon>
        <taxon>Chitinophagia</taxon>
        <taxon>Chitinophagales</taxon>
        <taxon>Chitinophagaceae</taxon>
        <taxon>Chitinophaga</taxon>
    </lineage>
</organism>
<keyword evidence="1" id="KW-0597">Phosphoprotein</keyword>
<dbReference type="AlphaFoldDB" id="A0A562TFB3"/>
<dbReference type="RefSeq" id="WP_145711110.1">
    <property type="nucleotide sequence ID" value="NZ_BAAAFY010000001.1"/>
</dbReference>
<dbReference type="OrthoDB" id="7631574at2"/>
<dbReference type="InterPro" id="IPR011006">
    <property type="entry name" value="CheY-like_superfamily"/>
</dbReference>
<proteinExistence type="predicted"/>
<dbReference type="PANTHER" id="PTHR44520:SF2">
    <property type="entry name" value="RESPONSE REGULATOR RCP1"/>
    <property type="match status" value="1"/>
</dbReference>
<dbReference type="Pfam" id="PF00072">
    <property type="entry name" value="Response_reg"/>
    <property type="match status" value="1"/>
</dbReference>
<accession>A0A562TFB3</accession>
<dbReference type="Gene3D" id="3.40.50.2300">
    <property type="match status" value="1"/>
</dbReference>
<dbReference type="PROSITE" id="PS50110">
    <property type="entry name" value="RESPONSE_REGULATORY"/>
    <property type="match status" value="1"/>
</dbReference>
<dbReference type="PANTHER" id="PTHR44520">
    <property type="entry name" value="RESPONSE REGULATOR RCP1-RELATED"/>
    <property type="match status" value="1"/>
</dbReference>
<evidence type="ECO:0000313" key="4">
    <source>
        <dbReference type="Proteomes" id="UP000316778"/>
    </source>
</evidence>
<evidence type="ECO:0000259" key="2">
    <source>
        <dbReference type="PROSITE" id="PS50110"/>
    </source>
</evidence>
<dbReference type="CDD" id="cd17557">
    <property type="entry name" value="REC_Rcp-like"/>
    <property type="match status" value="1"/>
</dbReference>
<feature type="domain" description="Response regulatory" evidence="2">
    <location>
        <begin position="11"/>
        <end position="139"/>
    </location>
</feature>
<reference evidence="3 4" key="1">
    <citation type="journal article" date="2013" name="Stand. Genomic Sci.">
        <title>Genomic Encyclopedia of Type Strains, Phase I: The one thousand microbial genomes (KMG-I) project.</title>
        <authorList>
            <person name="Kyrpides N.C."/>
            <person name="Woyke T."/>
            <person name="Eisen J.A."/>
            <person name="Garrity G."/>
            <person name="Lilburn T.G."/>
            <person name="Beck B.J."/>
            <person name="Whitman W.B."/>
            <person name="Hugenholtz P."/>
            <person name="Klenk H.P."/>
        </authorList>
    </citation>
    <scope>NUCLEOTIDE SEQUENCE [LARGE SCALE GENOMIC DNA]</scope>
    <source>
        <strain evidence="3 4">DSM 13484</strain>
    </source>
</reference>
<dbReference type="GO" id="GO:0000160">
    <property type="term" value="P:phosphorelay signal transduction system"/>
    <property type="evidence" value="ECO:0007669"/>
    <property type="project" value="InterPro"/>
</dbReference>
<keyword evidence="4" id="KW-1185">Reference proteome</keyword>
<dbReference type="InterPro" id="IPR001789">
    <property type="entry name" value="Sig_transdc_resp-reg_receiver"/>
</dbReference>
<dbReference type="Proteomes" id="UP000316778">
    <property type="component" value="Unassembled WGS sequence"/>
</dbReference>
<protein>
    <submittedName>
        <fullName evidence="3">Response regulator receiver domain-containing protein</fullName>
    </submittedName>
</protein>
<sequence>MSPGTPAGKFSILIAEDDADDRELLKAAFDEHDFDHNVKFVENGEELICYLKRKGAYADELQHPLPQIILMDLNMPKKDGREALKEIKTDHYLKSIPVIILTTSTEEKDVLNSYELGVNSFIIKPVTFRQLVTFTQTLWRYWFEFVALPNVQTLP</sequence>
<dbReference type="EMBL" id="VLLG01000002">
    <property type="protein sequence ID" value="TWI91958.1"/>
    <property type="molecule type" value="Genomic_DNA"/>
</dbReference>
<dbReference type="SMART" id="SM00448">
    <property type="entry name" value="REC"/>
    <property type="match status" value="1"/>
</dbReference>
<feature type="modified residue" description="4-aspartylphosphate" evidence="1">
    <location>
        <position position="72"/>
    </location>
</feature>
<name>A0A562TFB3_CHIJA</name>